<evidence type="ECO:0000313" key="2">
    <source>
        <dbReference type="EMBL" id="GMN25531.1"/>
    </source>
</evidence>
<feature type="region of interest" description="Disordered" evidence="1">
    <location>
        <begin position="21"/>
        <end position="100"/>
    </location>
</feature>
<name>A0AA87ZDH8_FICCA</name>
<keyword evidence="3" id="KW-1185">Reference proteome</keyword>
<comment type="caution">
    <text evidence="2">The sequence shown here is derived from an EMBL/GenBank/DDBJ whole genome shotgun (WGS) entry which is preliminary data.</text>
</comment>
<dbReference type="AlphaFoldDB" id="A0AA87ZDH8"/>
<dbReference type="EMBL" id="BTGU01004331">
    <property type="protein sequence ID" value="GMN25531.1"/>
    <property type="molecule type" value="Genomic_DNA"/>
</dbReference>
<protein>
    <submittedName>
        <fullName evidence="2">Uncharacterized protein</fullName>
    </submittedName>
</protein>
<organism evidence="2 3">
    <name type="scientific">Ficus carica</name>
    <name type="common">Common fig</name>
    <dbReference type="NCBI Taxonomy" id="3494"/>
    <lineage>
        <taxon>Eukaryota</taxon>
        <taxon>Viridiplantae</taxon>
        <taxon>Streptophyta</taxon>
        <taxon>Embryophyta</taxon>
        <taxon>Tracheophyta</taxon>
        <taxon>Spermatophyta</taxon>
        <taxon>Magnoliopsida</taxon>
        <taxon>eudicotyledons</taxon>
        <taxon>Gunneridae</taxon>
        <taxon>Pentapetalae</taxon>
        <taxon>rosids</taxon>
        <taxon>fabids</taxon>
        <taxon>Rosales</taxon>
        <taxon>Moraceae</taxon>
        <taxon>Ficeae</taxon>
        <taxon>Ficus</taxon>
    </lineage>
</organism>
<dbReference type="Proteomes" id="UP001187192">
    <property type="component" value="Unassembled WGS sequence"/>
</dbReference>
<feature type="compositionally biased region" description="Basic and acidic residues" evidence="1">
    <location>
        <begin position="60"/>
        <end position="80"/>
    </location>
</feature>
<gene>
    <name evidence="2" type="ORF">TIFTF001_045957</name>
</gene>
<evidence type="ECO:0000256" key="1">
    <source>
        <dbReference type="SAM" id="MobiDB-lite"/>
    </source>
</evidence>
<evidence type="ECO:0000313" key="3">
    <source>
        <dbReference type="Proteomes" id="UP001187192"/>
    </source>
</evidence>
<reference evidence="2" key="1">
    <citation type="submission" date="2023-07" db="EMBL/GenBank/DDBJ databases">
        <title>draft genome sequence of fig (Ficus carica).</title>
        <authorList>
            <person name="Takahashi T."/>
            <person name="Nishimura K."/>
        </authorList>
    </citation>
    <scope>NUCLEOTIDE SEQUENCE</scope>
</reference>
<sequence>MLTIPWGHACGPKVRDLPDPCGGGALHGSRGFGHQEIDPLLSGKLGGEAKETQMGSASVRGERESESETARSKRDGRDKSPTASIFNRRRHLPPPPELGSGAPHQVAIWVAPPHPTWHSELAELSARRFGLTKSATRRRRRNWGPAMKKTMRGGGAPSKLESGLKGGKGLFALLSESGGPTTEKTRVVSSIRHKI</sequence>
<accession>A0AA87ZDH8</accession>
<proteinExistence type="predicted"/>